<accession>A0A2P2IKV7</accession>
<protein>
    <submittedName>
        <fullName evidence="1">Uncharacterized protein</fullName>
    </submittedName>
</protein>
<organism evidence="1">
    <name type="scientific">Rhizophora mucronata</name>
    <name type="common">Asiatic mangrove</name>
    <dbReference type="NCBI Taxonomy" id="61149"/>
    <lineage>
        <taxon>Eukaryota</taxon>
        <taxon>Viridiplantae</taxon>
        <taxon>Streptophyta</taxon>
        <taxon>Embryophyta</taxon>
        <taxon>Tracheophyta</taxon>
        <taxon>Spermatophyta</taxon>
        <taxon>Magnoliopsida</taxon>
        <taxon>eudicotyledons</taxon>
        <taxon>Gunneridae</taxon>
        <taxon>Pentapetalae</taxon>
        <taxon>rosids</taxon>
        <taxon>fabids</taxon>
        <taxon>Malpighiales</taxon>
        <taxon>Rhizophoraceae</taxon>
        <taxon>Rhizophora</taxon>
    </lineage>
</organism>
<dbReference type="EMBL" id="GGEC01001383">
    <property type="protein sequence ID" value="MBW81866.1"/>
    <property type="molecule type" value="Transcribed_RNA"/>
</dbReference>
<proteinExistence type="predicted"/>
<dbReference type="AlphaFoldDB" id="A0A2P2IKV7"/>
<evidence type="ECO:0000313" key="1">
    <source>
        <dbReference type="EMBL" id="MBW81866.1"/>
    </source>
</evidence>
<reference evidence="1" key="1">
    <citation type="submission" date="2018-02" db="EMBL/GenBank/DDBJ databases">
        <title>Rhizophora mucronata_Transcriptome.</title>
        <authorList>
            <person name="Meera S.P."/>
            <person name="Sreeshan A."/>
            <person name="Augustine A."/>
        </authorList>
    </citation>
    <scope>NUCLEOTIDE SEQUENCE</scope>
    <source>
        <tissue evidence="1">Leaf</tissue>
    </source>
</reference>
<sequence>MFQFRSHGYLLTSHKKKYSIFQSRCNLICTSLTYSQKLYRERQTKRQTTRLS</sequence>
<name>A0A2P2IKV7_RHIMU</name>